<feature type="region of interest" description="Disordered" evidence="1">
    <location>
        <begin position="528"/>
        <end position="549"/>
    </location>
</feature>
<evidence type="ECO:0000256" key="2">
    <source>
        <dbReference type="SAM" id="Phobius"/>
    </source>
</evidence>
<evidence type="ECO:0000313" key="3">
    <source>
        <dbReference type="EMBL" id="KAJ3122579.1"/>
    </source>
</evidence>
<dbReference type="AlphaFoldDB" id="A0AAD5XGA2"/>
<evidence type="ECO:0000256" key="1">
    <source>
        <dbReference type="SAM" id="MobiDB-lite"/>
    </source>
</evidence>
<dbReference type="Gene3D" id="2.30.30.40">
    <property type="entry name" value="SH3 Domains"/>
    <property type="match status" value="1"/>
</dbReference>
<feature type="compositionally biased region" description="Basic and acidic residues" evidence="1">
    <location>
        <begin position="389"/>
        <end position="404"/>
    </location>
</feature>
<gene>
    <name evidence="3" type="ORF">HK100_011914</name>
</gene>
<feature type="compositionally biased region" description="Low complexity" evidence="1">
    <location>
        <begin position="528"/>
        <end position="548"/>
    </location>
</feature>
<dbReference type="InterPro" id="IPR036028">
    <property type="entry name" value="SH3-like_dom_sf"/>
</dbReference>
<protein>
    <recommendedName>
        <fullName evidence="5">SH3 domain-containing protein</fullName>
    </recommendedName>
</protein>
<dbReference type="CDD" id="cd00174">
    <property type="entry name" value="SH3"/>
    <property type="match status" value="1"/>
</dbReference>
<dbReference type="Proteomes" id="UP001211907">
    <property type="component" value="Unassembled WGS sequence"/>
</dbReference>
<name>A0AAD5XGA2_9FUNG</name>
<keyword evidence="2" id="KW-0472">Membrane</keyword>
<evidence type="ECO:0000313" key="4">
    <source>
        <dbReference type="Proteomes" id="UP001211907"/>
    </source>
</evidence>
<feature type="compositionally biased region" description="Polar residues" evidence="1">
    <location>
        <begin position="306"/>
        <end position="322"/>
    </location>
</feature>
<reference evidence="3" key="1">
    <citation type="submission" date="2020-05" db="EMBL/GenBank/DDBJ databases">
        <title>Phylogenomic resolution of chytrid fungi.</title>
        <authorList>
            <person name="Stajich J.E."/>
            <person name="Amses K."/>
            <person name="Simmons R."/>
            <person name="Seto K."/>
            <person name="Myers J."/>
            <person name="Bonds A."/>
            <person name="Quandt C.A."/>
            <person name="Barry K."/>
            <person name="Liu P."/>
            <person name="Grigoriev I."/>
            <person name="Longcore J.E."/>
            <person name="James T.Y."/>
        </authorList>
    </citation>
    <scope>NUCLEOTIDE SEQUENCE</scope>
    <source>
        <strain evidence="3">JEL0513</strain>
    </source>
</reference>
<feature type="transmembrane region" description="Helical" evidence="2">
    <location>
        <begin position="228"/>
        <end position="251"/>
    </location>
</feature>
<keyword evidence="2" id="KW-1133">Transmembrane helix</keyword>
<proteinExistence type="predicted"/>
<dbReference type="SUPFAM" id="SSF50044">
    <property type="entry name" value="SH3-domain"/>
    <property type="match status" value="1"/>
</dbReference>
<evidence type="ECO:0008006" key="5">
    <source>
        <dbReference type="Google" id="ProtNLM"/>
    </source>
</evidence>
<sequence>MKTTRTRPPQYRGWETAWRLACTGNLLIESVRAIPVPIPGPIPAPRPMPIPLPRPMPVPGDTSGFGGVNQAGGKSTGGDAPSSEVTVTKVYDFFTVTDSGEAGTPCQGNAGLISLYLGAKATLNWNSDIYSSTPVSMSLNLTINSPFTGQPYIVANNVTISATTDSYSFTIPANATLNTSASYSLLGSYFDGTSVVQLPSNTTNVDILTANETCNRQTGSSLPINTPLAIGLGSGVGVLILLLTAVTFFHAKRLQKRDDKGKYWIDGPRSKELAKPNLINATLTKMRRTKKQVKKDSSTDSKTSSLNDENSNDAGSQETSGNVEVDLISDNPFLTEYEMNRQIPLKDELSSSTNNNSDSKFKAGPLLTVRRKNTEKSFAALFRFNSSGNKDDAGQNDDSQKDDDPTSPGFGNFNNNVVRQMVDPVTGQVKSFVMLDSRGPPDRNTGGSSKWAPPIYLLSQRHRVLTAFTPNEPDELTLNRGEIVIVESVFEDGWAIVHKLEDRNKPEATNSSKRGDVIKMMSAPKLSIPVSSESSSSSSPISPVTPRSQSWGTRMLRSLLKDDGSAELLGDAATGGKRGIVPYYCLFLMADFHTSMARKPEQSLPTIV</sequence>
<comment type="caution">
    <text evidence="3">The sequence shown here is derived from an EMBL/GenBank/DDBJ whole genome shotgun (WGS) entry which is preliminary data.</text>
</comment>
<keyword evidence="4" id="KW-1185">Reference proteome</keyword>
<keyword evidence="2" id="KW-0812">Transmembrane</keyword>
<feature type="region of interest" description="Disordered" evidence="1">
    <location>
        <begin position="385"/>
        <end position="415"/>
    </location>
</feature>
<dbReference type="EMBL" id="JADGJH010000797">
    <property type="protein sequence ID" value="KAJ3122579.1"/>
    <property type="molecule type" value="Genomic_DNA"/>
</dbReference>
<organism evidence="3 4">
    <name type="scientific">Physocladia obscura</name>
    <dbReference type="NCBI Taxonomy" id="109957"/>
    <lineage>
        <taxon>Eukaryota</taxon>
        <taxon>Fungi</taxon>
        <taxon>Fungi incertae sedis</taxon>
        <taxon>Chytridiomycota</taxon>
        <taxon>Chytridiomycota incertae sedis</taxon>
        <taxon>Chytridiomycetes</taxon>
        <taxon>Chytridiales</taxon>
        <taxon>Chytriomycetaceae</taxon>
        <taxon>Physocladia</taxon>
    </lineage>
</organism>
<feature type="region of interest" description="Disordered" evidence="1">
    <location>
        <begin position="276"/>
        <end position="325"/>
    </location>
</feature>
<accession>A0AAD5XGA2</accession>